<keyword evidence="2" id="KW-0336">GPI-anchor</keyword>
<protein>
    <submittedName>
        <fullName evidence="10">Uncharacterized protein</fullName>
    </submittedName>
</protein>
<evidence type="ECO:0000256" key="6">
    <source>
        <dbReference type="ARBA" id="ARBA00023136"/>
    </source>
</evidence>
<dbReference type="CDD" id="cd23590">
    <property type="entry name" value="TFP_LU_ECD_Bou"/>
    <property type="match status" value="1"/>
</dbReference>
<dbReference type="EMBL" id="GEBQ01009251">
    <property type="protein sequence ID" value="JAT30726.1"/>
    <property type="molecule type" value="Transcribed_RNA"/>
</dbReference>
<evidence type="ECO:0000256" key="7">
    <source>
        <dbReference type="ARBA" id="ARBA00023180"/>
    </source>
</evidence>
<dbReference type="GO" id="GO:0030431">
    <property type="term" value="P:sleep"/>
    <property type="evidence" value="ECO:0007669"/>
    <property type="project" value="InterPro"/>
</dbReference>
<dbReference type="Pfam" id="PF17064">
    <property type="entry name" value="QVR"/>
    <property type="match status" value="1"/>
</dbReference>
<evidence type="ECO:0000256" key="9">
    <source>
        <dbReference type="SAM" id="SignalP"/>
    </source>
</evidence>
<accession>A0A1B6LXC6</accession>
<keyword evidence="4 9" id="KW-0732">Signal</keyword>
<keyword evidence="3" id="KW-0812">Transmembrane</keyword>
<dbReference type="GO" id="GO:0098552">
    <property type="term" value="C:side of membrane"/>
    <property type="evidence" value="ECO:0007669"/>
    <property type="project" value="UniProtKB-KW"/>
</dbReference>
<keyword evidence="6" id="KW-0472">Membrane</keyword>
<evidence type="ECO:0000313" key="11">
    <source>
        <dbReference type="EMBL" id="JAT30726.1"/>
    </source>
</evidence>
<evidence type="ECO:0000256" key="2">
    <source>
        <dbReference type="ARBA" id="ARBA00022622"/>
    </source>
</evidence>
<evidence type="ECO:0000313" key="10">
    <source>
        <dbReference type="EMBL" id="JAT28342.1"/>
    </source>
</evidence>
<dbReference type="AlphaFoldDB" id="A0A1B6LXC6"/>
<keyword evidence="8" id="KW-0449">Lipoprotein</keyword>
<evidence type="ECO:0000256" key="8">
    <source>
        <dbReference type="ARBA" id="ARBA00023288"/>
    </source>
</evidence>
<evidence type="ECO:0000256" key="5">
    <source>
        <dbReference type="ARBA" id="ARBA00022989"/>
    </source>
</evidence>
<name>A0A1B6LXC6_9HEMI</name>
<keyword evidence="5" id="KW-1133">Transmembrane helix</keyword>
<proteinExistence type="predicted"/>
<feature type="signal peptide" evidence="9">
    <location>
        <begin position="1"/>
        <end position="25"/>
    </location>
</feature>
<gene>
    <name evidence="10" type="ORF">g.15319</name>
    <name evidence="11" type="ORF">g.15320</name>
</gene>
<sequence length="145" mass="15897">MLYLSYESLILACLILASVLSSVSSISCYQCNSTDHKDPFQCGEYMTDDIDIEPKSCDSVYGAAFCIKHTGRFEGGLGTKRFCSSLDLGNYCNYIKQPGDVMEYRSCVYTCDSDGCNASPHVAQLSVTVALASTLFITYFHILGL</sequence>
<dbReference type="GO" id="GO:0032222">
    <property type="term" value="P:regulation of synaptic transmission, cholinergic"/>
    <property type="evidence" value="ECO:0007669"/>
    <property type="project" value="InterPro"/>
</dbReference>
<evidence type="ECO:0000256" key="4">
    <source>
        <dbReference type="ARBA" id="ARBA00022729"/>
    </source>
</evidence>
<comment type="subcellular location">
    <subcellularLocation>
        <location evidence="1">Membrane</location>
        <topology evidence="1">Lipid-anchor</topology>
        <topology evidence="1">GPI-anchor</topology>
    </subcellularLocation>
</comment>
<reference evidence="10" key="1">
    <citation type="submission" date="2015-11" db="EMBL/GenBank/DDBJ databases">
        <title>De novo transcriptome assembly of four potential Pierce s Disease insect vectors from Arizona vineyards.</title>
        <authorList>
            <person name="Tassone E.E."/>
        </authorList>
    </citation>
    <scope>NUCLEOTIDE SEQUENCE</scope>
</reference>
<dbReference type="PANTHER" id="PTHR33562:SF18">
    <property type="entry name" value="BOUDIN-RELATED"/>
    <property type="match status" value="1"/>
</dbReference>
<dbReference type="InterPro" id="IPR050975">
    <property type="entry name" value="Sleep_regulator"/>
</dbReference>
<organism evidence="10">
    <name type="scientific">Graphocephala atropunctata</name>
    <dbReference type="NCBI Taxonomy" id="36148"/>
    <lineage>
        <taxon>Eukaryota</taxon>
        <taxon>Metazoa</taxon>
        <taxon>Ecdysozoa</taxon>
        <taxon>Arthropoda</taxon>
        <taxon>Hexapoda</taxon>
        <taxon>Insecta</taxon>
        <taxon>Pterygota</taxon>
        <taxon>Neoptera</taxon>
        <taxon>Paraneoptera</taxon>
        <taxon>Hemiptera</taxon>
        <taxon>Auchenorrhyncha</taxon>
        <taxon>Membracoidea</taxon>
        <taxon>Cicadellidae</taxon>
        <taxon>Cicadellinae</taxon>
        <taxon>Cicadellini</taxon>
        <taxon>Graphocephala</taxon>
    </lineage>
</organism>
<evidence type="ECO:0000256" key="3">
    <source>
        <dbReference type="ARBA" id="ARBA00022692"/>
    </source>
</evidence>
<dbReference type="InterPro" id="IPR031424">
    <property type="entry name" value="QVR-like"/>
</dbReference>
<keyword evidence="7" id="KW-0325">Glycoprotein</keyword>
<dbReference type="EMBL" id="GEBQ01011635">
    <property type="protein sequence ID" value="JAT28342.1"/>
    <property type="molecule type" value="Transcribed_RNA"/>
</dbReference>
<dbReference type="PANTHER" id="PTHR33562">
    <property type="entry name" value="ATILLA, ISOFORM B-RELATED-RELATED"/>
    <property type="match status" value="1"/>
</dbReference>
<feature type="chain" id="PRO_5008587796" evidence="9">
    <location>
        <begin position="26"/>
        <end position="145"/>
    </location>
</feature>
<evidence type="ECO:0000256" key="1">
    <source>
        <dbReference type="ARBA" id="ARBA00004589"/>
    </source>
</evidence>